<sequence>MASSGVEIASSAPFGCVLRDRNHRDVCRESSKVKATHVAFQRNIKNFVMDHFNTSFSMADSSTTNENNINSSRNNSNNNNNNNESQMNNNNLAKIRLTRNNHNYDVNNNNNKGDKDESPLASLISAKNSRLLDRWAAKQAREMVSTLQNEAELLSIDNNIPVSSETSSIISDECSSDISNLGASSLVQLWEKRLNNSSGSKPSTPMEKTSPNDGTTNATCNNENVYVVEEQRGLELGECFEGQESFSISSFPDWESDKTGDQSRSCSRDQSRWCSAESDRVSVADIIKKLTATSQMQSPPPYFADENDHEVGGSSTTASSPCRDFVPELPDQRAFPQVTCLPRIRGRQAFKDLLMQLENDRHRELKNLAEHGTVSKFAQRGRIQAVLRLRLLQRGVAANNLLQKSTSSEVNRQVQPHGSAIMQLREKFSTVVEQKSTVKTEVANTRSPRKEAVNTITQLENSSVAAQISKDTSSQVPHGTASQSFESTQKSVSQTREEDGPSSNVMSQETCFKAQHDYFKETAEPTTSMTDSNANEKAVEENNQQCDETSYDCALEEEGSNHNYAESSYEEIVEEIYDENHHDWISEISRPRSFWEEKRQAWYREILDNGSRNKDIQVLLQRRTVSTFLSSDFREKMDRMLQSHKGTQTHIVNTYDDDEDNEGLMAFFLERLHSARTSQENGIERMVDEEKDRVNEEDKDEEEEDDNEEEDDEEDDDDDEEEEEREEEQGGKSLASSLYHEVGDYSNQSSPWSYRDNEAGDDFDRVASTSSLPYQSPSFYHDSRRNSPSTNQHSIEMDIIYDMRGHMEQLHQEMTELRKSIKSCLDMQMQMQLQQSNNQRVQTVEKEEKKSHNKAGKKGNCCICYKMKVDSVLYRCGHMCACLKCANELQWNSGKCPICKAKIDDVVRVYADA</sequence>
<comment type="caution">
    <text evidence="1">The sequence shown here is derived from an EMBL/GenBank/DDBJ whole genome shotgun (WGS) entry which is preliminary data.</text>
</comment>
<name>A0ACB0IYD6_TRIPR</name>
<proteinExistence type="predicted"/>
<evidence type="ECO:0000313" key="1">
    <source>
        <dbReference type="EMBL" id="CAJ2637626.1"/>
    </source>
</evidence>
<gene>
    <name evidence="1" type="ORF">MILVUS5_LOCUS7964</name>
</gene>
<evidence type="ECO:0000313" key="2">
    <source>
        <dbReference type="Proteomes" id="UP001177021"/>
    </source>
</evidence>
<dbReference type="Proteomes" id="UP001177021">
    <property type="component" value="Unassembled WGS sequence"/>
</dbReference>
<keyword evidence="2" id="KW-1185">Reference proteome</keyword>
<dbReference type="EMBL" id="CASHSV030000013">
    <property type="protein sequence ID" value="CAJ2637626.1"/>
    <property type="molecule type" value="Genomic_DNA"/>
</dbReference>
<accession>A0ACB0IYD6</accession>
<organism evidence="1 2">
    <name type="scientific">Trifolium pratense</name>
    <name type="common">Red clover</name>
    <dbReference type="NCBI Taxonomy" id="57577"/>
    <lineage>
        <taxon>Eukaryota</taxon>
        <taxon>Viridiplantae</taxon>
        <taxon>Streptophyta</taxon>
        <taxon>Embryophyta</taxon>
        <taxon>Tracheophyta</taxon>
        <taxon>Spermatophyta</taxon>
        <taxon>Magnoliopsida</taxon>
        <taxon>eudicotyledons</taxon>
        <taxon>Gunneridae</taxon>
        <taxon>Pentapetalae</taxon>
        <taxon>rosids</taxon>
        <taxon>fabids</taxon>
        <taxon>Fabales</taxon>
        <taxon>Fabaceae</taxon>
        <taxon>Papilionoideae</taxon>
        <taxon>50 kb inversion clade</taxon>
        <taxon>NPAAA clade</taxon>
        <taxon>Hologalegina</taxon>
        <taxon>IRL clade</taxon>
        <taxon>Trifolieae</taxon>
        <taxon>Trifolium</taxon>
    </lineage>
</organism>
<reference evidence="1" key="1">
    <citation type="submission" date="2023-10" db="EMBL/GenBank/DDBJ databases">
        <authorList>
            <person name="Rodriguez Cubillos JULIANA M."/>
            <person name="De Vega J."/>
        </authorList>
    </citation>
    <scope>NUCLEOTIDE SEQUENCE</scope>
</reference>
<protein>
    <submittedName>
        <fullName evidence="1">Uncharacterized protein</fullName>
    </submittedName>
</protein>